<evidence type="ECO:0000313" key="2">
    <source>
        <dbReference type="Proteomes" id="UP001054837"/>
    </source>
</evidence>
<name>A0AAV4MDZ6_9ARAC</name>
<reference evidence="1 2" key="1">
    <citation type="submission" date="2021-06" db="EMBL/GenBank/DDBJ databases">
        <title>Caerostris darwini draft genome.</title>
        <authorList>
            <person name="Kono N."/>
            <person name="Arakawa K."/>
        </authorList>
    </citation>
    <scope>NUCLEOTIDE SEQUENCE [LARGE SCALE GENOMIC DNA]</scope>
</reference>
<sequence>MMFAWFINPSAASYLTFECDKSFSACRIFWQWSASFVIVGAIVRVEVEVKALVVNGESETGGTGTFEEPLGGLFPVLEQQPSSSTSMISILCFRFGQRFSDSQLFTPTYKPENF</sequence>
<gene>
    <name evidence="1" type="ORF">CDAR_521401</name>
</gene>
<protein>
    <submittedName>
        <fullName evidence="1">Uncharacterized protein</fullName>
    </submittedName>
</protein>
<dbReference type="AlphaFoldDB" id="A0AAV4MDZ6"/>
<evidence type="ECO:0000313" key="1">
    <source>
        <dbReference type="EMBL" id="GIX69912.1"/>
    </source>
</evidence>
<accession>A0AAV4MDZ6</accession>
<comment type="caution">
    <text evidence="1">The sequence shown here is derived from an EMBL/GenBank/DDBJ whole genome shotgun (WGS) entry which is preliminary data.</text>
</comment>
<dbReference type="EMBL" id="BPLQ01000314">
    <property type="protein sequence ID" value="GIX69912.1"/>
    <property type="molecule type" value="Genomic_DNA"/>
</dbReference>
<proteinExistence type="predicted"/>
<keyword evidence="2" id="KW-1185">Reference proteome</keyword>
<organism evidence="1 2">
    <name type="scientific">Caerostris darwini</name>
    <dbReference type="NCBI Taxonomy" id="1538125"/>
    <lineage>
        <taxon>Eukaryota</taxon>
        <taxon>Metazoa</taxon>
        <taxon>Ecdysozoa</taxon>
        <taxon>Arthropoda</taxon>
        <taxon>Chelicerata</taxon>
        <taxon>Arachnida</taxon>
        <taxon>Araneae</taxon>
        <taxon>Araneomorphae</taxon>
        <taxon>Entelegynae</taxon>
        <taxon>Araneoidea</taxon>
        <taxon>Araneidae</taxon>
        <taxon>Caerostris</taxon>
    </lineage>
</organism>
<dbReference type="Proteomes" id="UP001054837">
    <property type="component" value="Unassembled WGS sequence"/>
</dbReference>